<dbReference type="InterPro" id="IPR001173">
    <property type="entry name" value="Glyco_trans_2-like"/>
</dbReference>
<keyword evidence="3" id="KW-0328">Glycosyltransferase</keyword>
<feature type="domain" description="Glycosyltransferase 2-like" evidence="10">
    <location>
        <begin position="12"/>
        <end position="132"/>
    </location>
</feature>
<name>A0A7Z7CX94_9MICO</name>
<protein>
    <recommendedName>
        <fullName evidence="9">4,4'-diaponeurosporenoate glycosyltransferase</fullName>
    </recommendedName>
</protein>
<evidence type="ECO:0000256" key="3">
    <source>
        <dbReference type="ARBA" id="ARBA00022676"/>
    </source>
</evidence>
<comment type="subcellular location">
    <subcellularLocation>
        <location evidence="1">Cell membrane</location>
    </subcellularLocation>
</comment>
<sequence>MTARPEGSPTISVVIPVKDDARELRRCLRALQLQTREPDEIVVVDNGSADASAEVAREAGVRVIRCDRPGIPAASSAGYDAATQDVIVRLDADCLPAQTWIETVERAFARRPDVSVFTGGARFIDGPRALRTWLAACYLGAYVVVTAPALGHLPVFGSNLAFRRSAWQRIRGHVHRQDAELHDDLDLAFHLGERHRIRYLHGAAMGISMRPFAAGAGFGQRLLRGVRTVLVHWPADFPPVRWVRLLLRRGLHRLGVPVPRRRAPR</sequence>
<evidence type="ECO:0000256" key="4">
    <source>
        <dbReference type="ARBA" id="ARBA00022679"/>
    </source>
</evidence>
<evidence type="ECO:0000256" key="6">
    <source>
        <dbReference type="ARBA" id="ARBA00037281"/>
    </source>
</evidence>
<dbReference type="EMBL" id="FOQZ01000001">
    <property type="protein sequence ID" value="SFI19358.1"/>
    <property type="molecule type" value="Genomic_DNA"/>
</dbReference>
<evidence type="ECO:0000256" key="8">
    <source>
        <dbReference type="ARBA" id="ARBA00038120"/>
    </source>
</evidence>
<evidence type="ECO:0000259" key="10">
    <source>
        <dbReference type="Pfam" id="PF00535"/>
    </source>
</evidence>
<dbReference type="GO" id="GO:0005886">
    <property type="term" value="C:plasma membrane"/>
    <property type="evidence" value="ECO:0007669"/>
    <property type="project" value="UniProtKB-SubCell"/>
</dbReference>
<evidence type="ECO:0000256" key="2">
    <source>
        <dbReference type="ARBA" id="ARBA00022475"/>
    </source>
</evidence>
<dbReference type="PANTHER" id="PTHR43646:SF2">
    <property type="entry name" value="GLYCOSYLTRANSFERASE 2-LIKE DOMAIN-CONTAINING PROTEIN"/>
    <property type="match status" value="1"/>
</dbReference>
<keyword evidence="2" id="KW-1003">Cell membrane</keyword>
<keyword evidence="4 11" id="KW-0808">Transferase</keyword>
<dbReference type="CDD" id="cd00761">
    <property type="entry name" value="Glyco_tranf_GTA_type"/>
    <property type="match status" value="1"/>
</dbReference>
<dbReference type="Proteomes" id="UP000198702">
    <property type="component" value="Unassembled WGS sequence"/>
</dbReference>
<evidence type="ECO:0000256" key="1">
    <source>
        <dbReference type="ARBA" id="ARBA00004236"/>
    </source>
</evidence>
<dbReference type="Pfam" id="PF00535">
    <property type="entry name" value="Glycos_transf_2"/>
    <property type="match status" value="1"/>
</dbReference>
<dbReference type="InterPro" id="IPR029044">
    <property type="entry name" value="Nucleotide-diphossugar_trans"/>
</dbReference>
<keyword evidence="5" id="KW-0472">Membrane</keyword>
<evidence type="ECO:0000256" key="5">
    <source>
        <dbReference type="ARBA" id="ARBA00023136"/>
    </source>
</evidence>
<dbReference type="AlphaFoldDB" id="A0A7Z7CX94"/>
<comment type="function">
    <text evidence="6">Catalyzes the glycosylation of 4,4'-diaponeurosporenoate, i.e. the esterification of glucose at the C1'' position with the carboxyl group of 4,4'-diaponeurosporenic acid, to form glycosyl-4,4'-diaponeurosporenoate. This is a step in the biosynthesis of staphyloxanthin, an orange pigment present in most staphylococci strains.</text>
</comment>
<dbReference type="SUPFAM" id="SSF53448">
    <property type="entry name" value="Nucleotide-diphospho-sugar transferases"/>
    <property type="match status" value="1"/>
</dbReference>
<gene>
    <name evidence="11" type="ORF">SAMN04487751_0260</name>
</gene>
<evidence type="ECO:0000313" key="11">
    <source>
        <dbReference type="EMBL" id="SFI19358.1"/>
    </source>
</evidence>
<accession>A0A7Z7CX94</accession>
<reference evidence="11 12" key="1">
    <citation type="submission" date="2016-10" db="EMBL/GenBank/DDBJ databases">
        <authorList>
            <person name="Varghese N."/>
            <person name="Submissions S."/>
        </authorList>
    </citation>
    <scope>NUCLEOTIDE SEQUENCE [LARGE SCALE GENOMIC DNA]</scope>
    <source>
        <strain evidence="11 12">UNC380MFSha3.1</strain>
    </source>
</reference>
<comment type="caution">
    <text evidence="11">The sequence shown here is derived from an EMBL/GenBank/DDBJ whole genome shotgun (WGS) entry which is preliminary data.</text>
</comment>
<evidence type="ECO:0000313" key="12">
    <source>
        <dbReference type="Proteomes" id="UP000198702"/>
    </source>
</evidence>
<dbReference type="Gene3D" id="3.90.550.10">
    <property type="entry name" value="Spore Coat Polysaccharide Biosynthesis Protein SpsA, Chain A"/>
    <property type="match status" value="1"/>
</dbReference>
<evidence type="ECO:0000256" key="9">
    <source>
        <dbReference type="ARBA" id="ARBA00040345"/>
    </source>
</evidence>
<comment type="similarity">
    <text evidence="8">Belongs to the glycosyltransferase 2 family. CrtQ subfamily.</text>
</comment>
<dbReference type="RefSeq" id="WP_028494911.1">
    <property type="nucleotide sequence ID" value="NZ_FOQZ01000001.1"/>
</dbReference>
<comment type="pathway">
    <text evidence="7">Carotenoid biosynthesis; staphyloxanthin biosynthesis; staphyloxanthin from farnesyl diphosphate: step 4/5.</text>
</comment>
<evidence type="ECO:0000256" key="7">
    <source>
        <dbReference type="ARBA" id="ARBA00037904"/>
    </source>
</evidence>
<organism evidence="11 12">
    <name type="scientific">Microbacterium saccharophilum</name>
    <dbReference type="NCBI Taxonomy" id="1213358"/>
    <lineage>
        <taxon>Bacteria</taxon>
        <taxon>Bacillati</taxon>
        <taxon>Actinomycetota</taxon>
        <taxon>Actinomycetes</taxon>
        <taxon>Micrococcales</taxon>
        <taxon>Microbacteriaceae</taxon>
        <taxon>Microbacterium</taxon>
    </lineage>
</organism>
<dbReference type="PANTHER" id="PTHR43646">
    <property type="entry name" value="GLYCOSYLTRANSFERASE"/>
    <property type="match status" value="1"/>
</dbReference>
<dbReference type="GO" id="GO:0016757">
    <property type="term" value="F:glycosyltransferase activity"/>
    <property type="evidence" value="ECO:0007669"/>
    <property type="project" value="UniProtKB-KW"/>
</dbReference>
<proteinExistence type="inferred from homology"/>